<dbReference type="EMBL" id="JAUSUD010000014">
    <property type="protein sequence ID" value="MDQ0231729.1"/>
    <property type="molecule type" value="Genomic_DNA"/>
</dbReference>
<gene>
    <name evidence="1" type="ORF">J2S19_003013</name>
</gene>
<evidence type="ECO:0000313" key="1">
    <source>
        <dbReference type="EMBL" id="MDQ0231729.1"/>
    </source>
</evidence>
<protein>
    <submittedName>
        <fullName evidence="1">Broad specificity phosphatase PhoE</fullName>
    </submittedName>
</protein>
<proteinExistence type="predicted"/>
<dbReference type="Pfam" id="PF00300">
    <property type="entry name" value="His_Phos_1"/>
    <property type="match status" value="1"/>
</dbReference>
<organism evidence="1 2">
    <name type="scientific">Metabacillus malikii</name>
    <dbReference type="NCBI Taxonomy" id="1504265"/>
    <lineage>
        <taxon>Bacteria</taxon>
        <taxon>Bacillati</taxon>
        <taxon>Bacillota</taxon>
        <taxon>Bacilli</taxon>
        <taxon>Bacillales</taxon>
        <taxon>Bacillaceae</taxon>
        <taxon>Metabacillus</taxon>
    </lineage>
</organism>
<dbReference type="SUPFAM" id="SSF53254">
    <property type="entry name" value="Phosphoglycerate mutase-like"/>
    <property type="match status" value="1"/>
</dbReference>
<comment type="caution">
    <text evidence="1">The sequence shown here is derived from an EMBL/GenBank/DDBJ whole genome shotgun (WGS) entry which is preliminary data.</text>
</comment>
<dbReference type="Proteomes" id="UP001234495">
    <property type="component" value="Unassembled WGS sequence"/>
</dbReference>
<name>A0ABT9ZHG7_9BACI</name>
<sequence length="180" mass="21312">MNVGLIRHLKVKHVKPKGWITEDELFKWIKGYDEAAIDVNHFTRKQSNWDRVYSSDLIRAVETAELMHDGEIIQMKELREIKLFPLLKQKIRLPYQLWLVLLRMAWLCHHQSQLETKTIVENRIRGLVDNLLADNGEDILIVSHGALMIYIRKELIRRGFTGPKFRHAKNGILYLYSKNR</sequence>
<dbReference type="CDD" id="cd07067">
    <property type="entry name" value="HP_PGM_like"/>
    <property type="match status" value="1"/>
</dbReference>
<dbReference type="RefSeq" id="WP_307343171.1">
    <property type="nucleotide sequence ID" value="NZ_JAUSUD010000014.1"/>
</dbReference>
<reference evidence="1 2" key="1">
    <citation type="submission" date="2023-07" db="EMBL/GenBank/DDBJ databases">
        <title>Genomic Encyclopedia of Type Strains, Phase IV (KMG-IV): sequencing the most valuable type-strain genomes for metagenomic binning, comparative biology and taxonomic classification.</title>
        <authorList>
            <person name="Goeker M."/>
        </authorList>
    </citation>
    <scope>NUCLEOTIDE SEQUENCE [LARGE SCALE GENOMIC DNA]</scope>
    <source>
        <strain evidence="1 2">DSM 29005</strain>
    </source>
</reference>
<keyword evidence="2" id="KW-1185">Reference proteome</keyword>
<dbReference type="InterPro" id="IPR013078">
    <property type="entry name" value="His_Pase_superF_clade-1"/>
</dbReference>
<accession>A0ABT9ZHG7</accession>
<dbReference type="Gene3D" id="3.40.50.1240">
    <property type="entry name" value="Phosphoglycerate mutase-like"/>
    <property type="match status" value="1"/>
</dbReference>
<dbReference type="InterPro" id="IPR029033">
    <property type="entry name" value="His_PPase_superfam"/>
</dbReference>
<evidence type="ECO:0000313" key="2">
    <source>
        <dbReference type="Proteomes" id="UP001234495"/>
    </source>
</evidence>